<gene>
    <name evidence="2" type="ORF">CSTERTH_02165</name>
</gene>
<name>A0A1B1YAZ7_THEST</name>
<keyword evidence="1" id="KW-1133">Transmembrane helix</keyword>
<feature type="transmembrane region" description="Helical" evidence="1">
    <location>
        <begin position="100"/>
        <end position="123"/>
    </location>
</feature>
<dbReference type="AlphaFoldDB" id="A0A1B1YAZ7"/>
<organism evidence="2 3">
    <name type="scientific">Thermoclostridium stercorarium subsp. thermolacticum DSM 2910</name>
    <dbReference type="NCBI Taxonomy" id="1121336"/>
    <lineage>
        <taxon>Bacteria</taxon>
        <taxon>Bacillati</taxon>
        <taxon>Bacillota</taxon>
        <taxon>Clostridia</taxon>
        <taxon>Eubacteriales</taxon>
        <taxon>Oscillospiraceae</taxon>
        <taxon>Thermoclostridium</taxon>
    </lineage>
</organism>
<evidence type="ECO:0000313" key="3">
    <source>
        <dbReference type="Proteomes" id="UP000092971"/>
    </source>
</evidence>
<protein>
    <submittedName>
        <fullName evidence="2">Uncharacterized protein</fullName>
    </submittedName>
</protein>
<dbReference type="RefSeq" id="WP_015358189.1">
    <property type="nucleotide sequence ID" value="NZ_CP014672.1"/>
</dbReference>
<feature type="transmembrane region" description="Helical" evidence="1">
    <location>
        <begin position="70"/>
        <end position="88"/>
    </location>
</feature>
<reference evidence="2 3" key="1">
    <citation type="submission" date="2016-02" db="EMBL/GenBank/DDBJ databases">
        <title>Comparison of Clostridium stercorarium subspecies using comparative genomics and transcriptomics.</title>
        <authorList>
            <person name="Schellenberg J."/>
            <person name="Thallinger G."/>
            <person name="Levin D.B."/>
            <person name="Zhang X."/>
            <person name="Alvare G."/>
            <person name="Fristensky B."/>
            <person name="Sparling R."/>
        </authorList>
    </citation>
    <scope>NUCLEOTIDE SEQUENCE [LARGE SCALE GENOMIC DNA]</scope>
    <source>
        <strain evidence="2 3">DSM 2910</strain>
    </source>
</reference>
<evidence type="ECO:0000256" key="1">
    <source>
        <dbReference type="SAM" id="Phobius"/>
    </source>
</evidence>
<feature type="transmembrane region" description="Helical" evidence="1">
    <location>
        <begin position="129"/>
        <end position="149"/>
    </location>
</feature>
<keyword evidence="1" id="KW-0472">Membrane</keyword>
<dbReference type="EMBL" id="CP014672">
    <property type="protein sequence ID" value="ANW97924.1"/>
    <property type="molecule type" value="Genomic_DNA"/>
</dbReference>
<accession>A0A1B1YAZ7</accession>
<evidence type="ECO:0000313" key="2">
    <source>
        <dbReference type="EMBL" id="ANW97924.1"/>
    </source>
</evidence>
<proteinExistence type="predicted"/>
<keyword evidence="1" id="KW-0812">Transmembrane</keyword>
<sequence length="167" mass="19234">MNPWLFSFLVSLVLVILLMDLQRLKTNVYGGILSALFMQAENIISTDLELLEYSFVPLNMPDIYLFSNELNVFLTGIAFNMGILIARFHPRKTGYQLLHAFIWALFLIVFNLTAEAFGLINYIRFKPYFVVRQFLLFLFIAWIRNNFFIGGSGGPGGEKHGARYSFK</sequence>
<dbReference type="Proteomes" id="UP000092971">
    <property type="component" value="Chromosome"/>
</dbReference>
<dbReference type="OrthoDB" id="1724157at2"/>